<reference evidence="5 6" key="1">
    <citation type="submission" date="2023-11" db="EMBL/GenBank/DDBJ databases">
        <title>Dfirmibasis_genome.</title>
        <authorList>
            <person name="Edelbroek B."/>
            <person name="Kjellin J."/>
            <person name="Jerlstrom-Hultqvist J."/>
            <person name="Soderbom F."/>
        </authorList>
    </citation>
    <scope>NUCLEOTIDE SEQUENCE [LARGE SCALE GENOMIC DNA]</scope>
    <source>
        <strain evidence="5 6">TNS-C-14</strain>
    </source>
</reference>
<dbReference type="SUPFAM" id="SSF47473">
    <property type="entry name" value="EF-hand"/>
    <property type="match status" value="1"/>
</dbReference>
<dbReference type="Proteomes" id="UP001344447">
    <property type="component" value="Unassembled WGS sequence"/>
</dbReference>
<dbReference type="Pfam" id="PF13405">
    <property type="entry name" value="EF-hand_6"/>
    <property type="match status" value="1"/>
</dbReference>
<dbReference type="AlphaFoldDB" id="A0AAN7U0G1"/>
<evidence type="ECO:0000313" key="5">
    <source>
        <dbReference type="EMBL" id="KAK5578845.1"/>
    </source>
</evidence>
<evidence type="ECO:0000313" key="6">
    <source>
        <dbReference type="Proteomes" id="UP001344447"/>
    </source>
</evidence>
<dbReference type="PROSITE" id="PS50222">
    <property type="entry name" value="EF_HAND_2"/>
    <property type="match status" value="4"/>
</dbReference>
<feature type="domain" description="EF-hand" evidence="4">
    <location>
        <begin position="124"/>
        <end position="159"/>
    </location>
</feature>
<keyword evidence="6" id="KW-1185">Reference proteome</keyword>
<protein>
    <recommendedName>
        <fullName evidence="4">EF-hand domain-containing protein</fullName>
    </recommendedName>
</protein>
<gene>
    <name evidence="5" type="ORF">RB653_008520</name>
</gene>
<dbReference type="InterPro" id="IPR002048">
    <property type="entry name" value="EF_hand_dom"/>
</dbReference>
<dbReference type="Pfam" id="PF13499">
    <property type="entry name" value="EF-hand_7"/>
    <property type="match status" value="1"/>
</dbReference>
<comment type="caution">
    <text evidence="5">The sequence shown here is derived from an EMBL/GenBank/DDBJ whole genome shotgun (WGS) entry which is preliminary data.</text>
</comment>
<sequence length="164" mass="19878">MSRIYEQIEKDVEKMISQYDGDKNGEVTLKEAIDFFKRMGSQYPEKSAMELFRMYDLDHDGKISPDEIQEEIFKRYQNRVRENQIKQYFQDDIEAFLLRYDKNRDNKIDMKELEQCFESIGSEDPKRNAMHIFSEIDINRDGFLTVEEIKNYCRKVFRSKPHFQ</sequence>
<keyword evidence="1" id="KW-0479">Metal-binding</keyword>
<feature type="domain" description="EF-hand" evidence="4">
    <location>
        <begin position="7"/>
        <end position="42"/>
    </location>
</feature>
<dbReference type="PANTHER" id="PTHR10827">
    <property type="entry name" value="RETICULOCALBIN"/>
    <property type="match status" value="1"/>
</dbReference>
<dbReference type="CDD" id="cd00051">
    <property type="entry name" value="EFh"/>
    <property type="match status" value="1"/>
</dbReference>
<feature type="domain" description="EF-hand" evidence="4">
    <location>
        <begin position="88"/>
        <end position="123"/>
    </location>
</feature>
<dbReference type="PROSITE" id="PS00018">
    <property type="entry name" value="EF_HAND_1"/>
    <property type="match status" value="3"/>
</dbReference>
<evidence type="ECO:0000259" key="4">
    <source>
        <dbReference type="PROSITE" id="PS50222"/>
    </source>
</evidence>
<dbReference type="EMBL" id="JAVFKY010000003">
    <property type="protein sequence ID" value="KAK5578845.1"/>
    <property type="molecule type" value="Genomic_DNA"/>
</dbReference>
<proteinExistence type="predicted"/>
<dbReference type="Gene3D" id="1.10.238.10">
    <property type="entry name" value="EF-hand"/>
    <property type="match status" value="2"/>
</dbReference>
<dbReference type="FunFam" id="1.10.238.10:FF:000501">
    <property type="entry name" value="Calcium-binding protein 4a"/>
    <property type="match status" value="2"/>
</dbReference>
<accession>A0AAN7U0G1</accession>
<feature type="domain" description="EF-hand" evidence="4">
    <location>
        <begin position="43"/>
        <end position="78"/>
    </location>
</feature>
<keyword evidence="3" id="KW-0106">Calcium</keyword>
<dbReference type="GO" id="GO:0005509">
    <property type="term" value="F:calcium ion binding"/>
    <property type="evidence" value="ECO:0007669"/>
    <property type="project" value="InterPro"/>
</dbReference>
<evidence type="ECO:0000256" key="1">
    <source>
        <dbReference type="ARBA" id="ARBA00022723"/>
    </source>
</evidence>
<dbReference type="InterPro" id="IPR011992">
    <property type="entry name" value="EF-hand-dom_pair"/>
</dbReference>
<name>A0AAN7U0G1_9MYCE</name>
<evidence type="ECO:0000256" key="2">
    <source>
        <dbReference type="ARBA" id="ARBA00022737"/>
    </source>
</evidence>
<dbReference type="InterPro" id="IPR018247">
    <property type="entry name" value="EF_Hand_1_Ca_BS"/>
</dbReference>
<organism evidence="5 6">
    <name type="scientific">Dictyostelium firmibasis</name>
    <dbReference type="NCBI Taxonomy" id="79012"/>
    <lineage>
        <taxon>Eukaryota</taxon>
        <taxon>Amoebozoa</taxon>
        <taxon>Evosea</taxon>
        <taxon>Eumycetozoa</taxon>
        <taxon>Dictyostelia</taxon>
        <taxon>Dictyosteliales</taxon>
        <taxon>Dictyosteliaceae</taxon>
        <taxon>Dictyostelium</taxon>
    </lineage>
</organism>
<keyword evidence="2" id="KW-0677">Repeat</keyword>
<dbReference type="PANTHER" id="PTHR10827:SF85">
    <property type="entry name" value="CALCIUM-BINDING PROTEIN"/>
    <property type="match status" value="1"/>
</dbReference>
<evidence type="ECO:0000256" key="3">
    <source>
        <dbReference type="ARBA" id="ARBA00022837"/>
    </source>
</evidence>
<dbReference type="SMART" id="SM00054">
    <property type="entry name" value="EFh"/>
    <property type="match status" value="4"/>
</dbReference>